<evidence type="ECO:0000313" key="2">
    <source>
        <dbReference type="EMBL" id="KAJ6821701.1"/>
    </source>
</evidence>
<evidence type="ECO:0000256" key="1">
    <source>
        <dbReference type="SAM" id="MobiDB-lite"/>
    </source>
</evidence>
<evidence type="ECO:0000313" key="3">
    <source>
        <dbReference type="Proteomes" id="UP001140949"/>
    </source>
</evidence>
<proteinExistence type="predicted"/>
<name>A0AAX6G0G7_IRIPA</name>
<accession>A0AAX6G0G7</accession>
<dbReference type="EMBL" id="JANAVB010024994">
    <property type="protein sequence ID" value="KAJ6821701.1"/>
    <property type="molecule type" value="Genomic_DNA"/>
</dbReference>
<sequence>MAARDGVIGGGQATDRGADMRDW</sequence>
<protein>
    <submittedName>
        <fullName evidence="2">Extensin-like</fullName>
    </submittedName>
</protein>
<dbReference type="Proteomes" id="UP001140949">
    <property type="component" value="Unassembled WGS sequence"/>
</dbReference>
<reference evidence="2" key="2">
    <citation type="submission" date="2023-04" db="EMBL/GenBank/DDBJ databases">
        <authorList>
            <person name="Bruccoleri R.E."/>
            <person name="Oakeley E.J."/>
            <person name="Faust A.-M."/>
            <person name="Dessus-Babus S."/>
            <person name="Altorfer M."/>
            <person name="Burckhardt D."/>
            <person name="Oertli M."/>
            <person name="Naumann U."/>
            <person name="Petersen F."/>
            <person name="Wong J."/>
        </authorList>
    </citation>
    <scope>NUCLEOTIDE SEQUENCE</scope>
    <source>
        <strain evidence="2">GSM-AAB239-AS_SAM_17_03QT</strain>
        <tissue evidence="2">Leaf</tissue>
    </source>
</reference>
<reference evidence="2" key="1">
    <citation type="journal article" date="2023" name="GigaByte">
        <title>Genome assembly of the bearded iris, Iris pallida Lam.</title>
        <authorList>
            <person name="Bruccoleri R.E."/>
            <person name="Oakeley E.J."/>
            <person name="Faust A.M.E."/>
            <person name="Altorfer M."/>
            <person name="Dessus-Babus S."/>
            <person name="Burckhardt D."/>
            <person name="Oertli M."/>
            <person name="Naumann U."/>
            <person name="Petersen F."/>
            <person name="Wong J."/>
        </authorList>
    </citation>
    <scope>NUCLEOTIDE SEQUENCE</scope>
    <source>
        <strain evidence="2">GSM-AAB239-AS_SAM_17_03QT</strain>
    </source>
</reference>
<organism evidence="2 3">
    <name type="scientific">Iris pallida</name>
    <name type="common">Sweet iris</name>
    <dbReference type="NCBI Taxonomy" id="29817"/>
    <lineage>
        <taxon>Eukaryota</taxon>
        <taxon>Viridiplantae</taxon>
        <taxon>Streptophyta</taxon>
        <taxon>Embryophyta</taxon>
        <taxon>Tracheophyta</taxon>
        <taxon>Spermatophyta</taxon>
        <taxon>Magnoliopsida</taxon>
        <taxon>Liliopsida</taxon>
        <taxon>Asparagales</taxon>
        <taxon>Iridaceae</taxon>
        <taxon>Iridoideae</taxon>
        <taxon>Irideae</taxon>
        <taxon>Iris</taxon>
    </lineage>
</organism>
<feature type="region of interest" description="Disordered" evidence="1">
    <location>
        <begin position="1"/>
        <end position="23"/>
    </location>
</feature>
<dbReference type="AlphaFoldDB" id="A0AAX6G0G7"/>
<comment type="caution">
    <text evidence="2">The sequence shown here is derived from an EMBL/GenBank/DDBJ whole genome shotgun (WGS) entry which is preliminary data.</text>
</comment>
<gene>
    <name evidence="2" type="ORF">M6B38_390705</name>
</gene>
<keyword evidence="3" id="KW-1185">Reference proteome</keyword>